<keyword evidence="2" id="KW-1185">Reference proteome</keyword>
<name>A0AAD4C599_BOLED</name>
<organism evidence="1 2">
    <name type="scientific">Boletus edulis BED1</name>
    <dbReference type="NCBI Taxonomy" id="1328754"/>
    <lineage>
        <taxon>Eukaryota</taxon>
        <taxon>Fungi</taxon>
        <taxon>Dikarya</taxon>
        <taxon>Basidiomycota</taxon>
        <taxon>Agaricomycotina</taxon>
        <taxon>Agaricomycetes</taxon>
        <taxon>Agaricomycetidae</taxon>
        <taxon>Boletales</taxon>
        <taxon>Boletineae</taxon>
        <taxon>Boletaceae</taxon>
        <taxon>Boletoideae</taxon>
        <taxon>Boletus</taxon>
    </lineage>
</organism>
<sequence>MHMDAICIASALCISVILVILSDAVGWGALYVVWDDWEVVWMPQLANSFRLVSSRGVLRLLRPPFHIVFHTYGSRPHGFRALVHARCLHSRLAPPPGLLAQPSWISVGLILHDCFTPQLDWLDLSLLR</sequence>
<proteinExistence type="predicted"/>
<accession>A0AAD4C599</accession>
<evidence type="ECO:0000313" key="2">
    <source>
        <dbReference type="Proteomes" id="UP001194468"/>
    </source>
</evidence>
<reference evidence="1" key="1">
    <citation type="submission" date="2019-10" db="EMBL/GenBank/DDBJ databases">
        <authorList>
            <consortium name="DOE Joint Genome Institute"/>
            <person name="Kuo A."/>
            <person name="Miyauchi S."/>
            <person name="Kiss E."/>
            <person name="Drula E."/>
            <person name="Kohler A."/>
            <person name="Sanchez-Garcia M."/>
            <person name="Andreopoulos B."/>
            <person name="Barry K.W."/>
            <person name="Bonito G."/>
            <person name="Buee M."/>
            <person name="Carver A."/>
            <person name="Chen C."/>
            <person name="Cichocki N."/>
            <person name="Clum A."/>
            <person name="Culley D."/>
            <person name="Crous P.W."/>
            <person name="Fauchery L."/>
            <person name="Girlanda M."/>
            <person name="Hayes R."/>
            <person name="Keri Z."/>
            <person name="LaButti K."/>
            <person name="Lipzen A."/>
            <person name="Lombard V."/>
            <person name="Magnuson J."/>
            <person name="Maillard F."/>
            <person name="Morin E."/>
            <person name="Murat C."/>
            <person name="Nolan M."/>
            <person name="Ohm R."/>
            <person name="Pangilinan J."/>
            <person name="Pereira M."/>
            <person name="Perotto S."/>
            <person name="Peter M."/>
            <person name="Riley R."/>
            <person name="Sitrit Y."/>
            <person name="Stielow B."/>
            <person name="Szollosi G."/>
            <person name="Zifcakova L."/>
            <person name="Stursova M."/>
            <person name="Spatafora J.W."/>
            <person name="Tedersoo L."/>
            <person name="Vaario L.-M."/>
            <person name="Yamada A."/>
            <person name="Yan M."/>
            <person name="Wang P."/>
            <person name="Xu J."/>
            <person name="Bruns T."/>
            <person name="Baldrian P."/>
            <person name="Vilgalys R."/>
            <person name="Henrissat B."/>
            <person name="Grigoriev I.V."/>
            <person name="Hibbett D."/>
            <person name="Nagy L.G."/>
            <person name="Martin F.M."/>
        </authorList>
    </citation>
    <scope>NUCLEOTIDE SEQUENCE</scope>
    <source>
        <strain evidence="1">BED1</strain>
    </source>
</reference>
<reference evidence="1" key="2">
    <citation type="journal article" date="2020" name="Nat. Commun.">
        <title>Large-scale genome sequencing of mycorrhizal fungi provides insights into the early evolution of symbiotic traits.</title>
        <authorList>
            <person name="Miyauchi S."/>
            <person name="Kiss E."/>
            <person name="Kuo A."/>
            <person name="Drula E."/>
            <person name="Kohler A."/>
            <person name="Sanchez-Garcia M."/>
            <person name="Morin E."/>
            <person name="Andreopoulos B."/>
            <person name="Barry K.W."/>
            <person name="Bonito G."/>
            <person name="Buee M."/>
            <person name="Carver A."/>
            <person name="Chen C."/>
            <person name="Cichocki N."/>
            <person name="Clum A."/>
            <person name="Culley D."/>
            <person name="Crous P.W."/>
            <person name="Fauchery L."/>
            <person name="Girlanda M."/>
            <person name="Hayes R.D."/>
            <person name="Keri Z."/>
            <person name="LaButti K."/>
            <person name="Lipzen A."/>
            <person name="Lombard V."/>
            <person name="Magnuson J."/>
            <person name="Maillard F."/>
            <person name="Murat C."/>
            <person name="Nolan M."/>
            <person name="Ohm R.A."/>
            <person name="Pangilinan J."/>
            <person name="Pereira M.F."/>
            <person name="Perotto S."/>
            <person name="Peter M."/>
            <person name="Pfister S."/>
            <person name="Riley R."/>
            <person name="Sitrit Y."/>
            <person name="Stielow J.B."/>
            <person name="Szollosi G."/>
            <person name="Zifcakova L."/>
            <person name="Stursova M."/>
            <person name="Spatafora J.W."/>
            <person name="Tedersoo L."/>
            <person name="Vaario L.M."/>
            <person name="Yamada A."/>
            <person name="Yan M."/>
            <person name="Wang P."/>
            <person name="Xu J."/>
            <person name="Bruns T."/>
            <person name="Baldrian P."/>
            <person name="Vilgalys R."/>
            <person name="Dunand C."/>
            <person name="Henrissat B."/>
            <person name="Grigoriev I.V."/>
            <person name="Hibbett D."/>
            <person name="Nagy L.G."/>
            <person name="Martin F.M."/>
        </authorList>
    </citation>
    <scope>NUCLEOTIDE SEQUENCE</scope>
    <source>
        <strain evidence="1">BED1</strain>
    </source>
</reference>
<protein>
    <submittedName>
        <fullName evidence="1">Uncharacterized protein</fullName>
    </submittedName>
</protein>
<dbReference type="Proteomes" id="UP001194468">
    <property type="component" value="Unassembled WGS sequence"/>
</dbReference>
<dbReference type="EMBL" id="WHUW01000003">
    <property type="protein sequence ID" value="KAF8449058.1"/>
    <property type="molecule type" value="Genomic_DNA"/>
</dbReference>
<comment type="caution">
    <text evidence="1">The sequence shown here is derived from an EMBL/GenBank/DDBJ whole genome shotgun (WGS) entry which is preliminary data.</text>
</comment>
<gene>
    <name evidence="1" type="ORF">L210DRAFT_3523802</name>
</gene>
<evidence type="ECO:0000313" key="1">
    <source>
        <dbReference type="EMBL" id="KAF8449058.1"/>
    </source>
</evidence>
<dbReference type="AlphaFoldDB" id="A0AAD4C599"/>